<evidence type="ECO:0000313" key="7">
    <source>
        <dbReference type="EMBL" id="GAM33682.1"/>
    </source>
</evidence>
<dbReference type="AlphaFoldDB" id="A0A0B8MXM3"/>
<comment type="subcellular location">
    <subcellularLocation>
        <location evidence="1">Membrane</location>
        <topology evidence="1">Multi-pass membrane protein</topology>
    </subcellularLocation>
</comment>
<organism evidence="7 8">
    <name type="scientific">Talaromyces pinophilus</name>
    <name type="common">Penicillium pinophilum</name>
    <dbReference type="NCBI Taxonomy" id="128442"/>
    <lineage>
        <taxon>Eukaryota</taxon>
        <taxon>Fungi</taxon>
        <taxon>Dikarya</taxon>
        <taxon>Ascomycota</taxon>
        <taxon>Pezizomycotina</taxon>
        <taxon>Eurotiomycetes</taxon>
        <taxon>Eurotiomycetidae</taxon>
        <taxon>Eurotiales</taxon>
        <taxon>Trichocomaceae</taxon>
        <taxon>Talaromyces</taxon>
        <taxon>Talaromyces sect. Talaromyces</taxon>
    </lineage>
</organism>
<dbReference type="InterPro" id="IPR020846">
    <property type="entry name" value="MFS_dom"/>
</dbReference>
<dbReference type="InterPro" id="IPR036259">
    <property type="entry name" value="MFS_trans_sf"/>
</dbReference>
<evidence type="ECO:0000256" key="1">
    <source>
        <dbReference type="ARBA" id="ARBA00004141"/>
    </source>
</evidence>
<dbReference type="EMBL" id="DF933807">
    <property type="protein sequence ID" value="GAM33682.1"/>
    <property type="molecule type" value="Genomic_DNA"/>
</dbReference>
<feature type="transmembrane region" description="Helical" evidence="5">
    <location>
        <begin position="539"/>
        <end position="561"/>
    </location>
</feature>
<reference evidence="8" key="1">
    <citation type="journal article" date="2015" name="Genome Announc.">
        <title>Draft genome sequence of Talaromyces cellulolyticus strain Y-94, a source of lignocellulosic biomass-degrading enzymes.</title>
        <authorList>
            <person name="Fujii T."/>
            <person name="Koike H."/>
            <person name="Sawayama S."/>
            <person name="Yano S."/>
            <person name="Inoue H."/>
        </authorList>
    </citation>
    <scope>NUCLEOTIDE SEQUENCE [LARGE SCALE GENOMIC DNA]</scope>
    <source>
        <strain evidence="8">Y-94</strain>
    </source>
</reference>
<evidence type="ECO:0000256" key="3">
    <source>
        <dbReference type="ARBA" id="ARBA00022989"/>
    </source>
</evidence>
<evidence type="ECO:0000313" key="8">
    <source>
        <dbReference type="Proteomes" id="UP000053095"/>
    </source>
</evidence>
<feature type="transmembrane region" description="Helical" evidence="5">
    <location>
        <begin position="270"/>
        <end position="289"/>
    </location>
</feature>
<keyword evidence="4 5" id="KW-0472">Membrane</keyword>
<dbReference type="PANTHER" id="PTHR23501">
    <property type="entry name" value="MAJOR FACILITATOR SUPERFAMILY"/>
    <property type="match status" value="1"/>
</dbReference>
<evidence type="ECO:0000256" key="5">
    <source>
        <dbReference type="SAM" id="Phobius"/>
    </source>
</evidence>
<feature type="transmembrane region" description="Helical" evidence="5">
    <location>
        <begin position="96"/>
        <end position="119"/>
    </location>
</feature>
<keyword evidence="8" id="KW-1185">Reference proteome</keyword>
<feature type="transmembrane region" description="Helical" evidence="5">
    <location>
        <begin position="188"/>
        <end position="212"/>
    </location>
</feature>
<feature type="transmembrane region" description="Helical" evidence="5">
    <location>
        <begin position="338"/>
        <end position="361"/>
    </location>
</feature>
<feature type="transmembrane region" description="Helical" evidence="5">
    <location>
        <begin position="58"/>
        <end position="76"/>
    </location>
</feature>
<dbReference type="PANTHER" id="PTHR23501:SF87">
    <property type="entry name" value="SIDEROPHORE IRON TRANSPORTER 2"/>
    <property type="match status" value="1"/>
</dbReference>
<name>A0A0B8MXM3_TALPI</name>
<feature type="transmembrane region" description="Helical" evidence="5">
    <location>
        <begin position="402"/>
        <end position="421"/>
    </location>
</feature>
<dbReference type="GO" id="GO:0005886">
    <property type="term" value="C:plasma membrane"/>
    <property type="evidence" value="ECO:0007669"/>
    <property type="project" value="TreeGrafter"/>
</dbReference>
<accession>A0A0B8MXM3</accession>
<feature type="transmembrane region" description="Helical" evidence="5">
    <location>
        <begin position="301"/>
        <end position="318"/>
    </location>
</feature>
<dbReference type="SUPFAM" id="SSF103473">
    <property type="entry name" value="MFS general substrate transporter"/>
    <property type="match status" value="1"/>
</dbReference>
<evidence type="ECO:0000256" key="2">
    <source>
        <dbReference type="ARBA" id="ARBA00022692"/>
    </source>
</evidence>
<feature type="transmembrane region" description="Helical" evidence="5">
    <location>
        <begin position="154"/>
        <end position="176"/>
    </location>
</feature>
<feature type="transmembrane region" description="Helical" evidence="5">
    <location>
        <begin position="433"/>
        <end position="454"/>
    </location>
</feature>
<feature type="transmembrane region" description="Helical" evidence="5">
    <location>
        <begin position="466"/>
        <end position="489"/>
    </location>
</feature>
<feature type="domain" description="Major facilitator superfamily (MFS) profile" evidence="6">
    <location>
        <begin position="62"/>
        <end position="565"/>
    </location>
</feature>
<dbReference type="PROSITE" id="PS50850">
    <property type="entry name" value="MFS"/>
    <property type="match status" value="1"/>
</dbReference>
<evidence type="ECO:0000259" key="6">
    <source>
        <dbReference type="PROSITE" id="PS50850"/>
    </source>
</evidence>
<dbReference type="Proteomes" id="UP000053095">
    <property type="component" value="Unassembled WGS sequence"/>
</dbReference>
<dbReference type="Gene3D" id="1.20.1250.20">
    <property type="entry name" value="MFS general substrate transporter like domains"/>
    <property type="match status" value="2"/>
</dbReference>
<dbReference type="Pfam" id="PF07690">
    <property type="entry name" value="MFS_1"/>
    <property type="match status" value="1"/>
</dbReference>
<keyword evidence="2 5" id="KW-0812">Transmembrane</keyword>
<feature type="transmembrane region" description="Helical" evidence="5">
    <location>
        <begin position="218"/>
        <end position="240"/>
    </location>
</feature>
<dbReference type="GO" id="GO:0015343">
    <property type="term" value="F:siderophore-iron transmembrane transporter activity"/>
    <property type="evidence" value="ECO:0007669"/>
    <property type="project" value="TreeGrafter"/>
</dbReference>
<keyword evidence="3 5" id="KW-1133">Transmembrane helix</keyword>
<dbReference type="InterPro" id="IPR011701">
    <property type="entry name" value="MFS"/>
</dbReference>
<sequence>MVSPDALEGQKTFDQKDLLVDVADAKSVAVAGDKNVGEAVEAKELAGLADLDGIRRSWNLQGLIVIWVSALLMSFATNLNNQTANSFASYATSAFASAPLLGTITVVQAVVSSVALQPLARLADVYGRFEMFSLSVLLLTIGEIMIASSSNVSVYAGAQVFWAFGYIGISLMLQILAGDTSDLYNRALLSAIPLTPSLITCWIAGPVASGIIKISWRWGFGIFAIIIPTIAMPLLVSLYINKRKGAKLRKAEGSYQLPNHFQNFLQLDPVGLVLLAAGLSLILIPISLASSNTRTWKTAHTIAELVVGGVCLIALAVWEIKWARWPILPVALLKNRTVIFGLAAMLINYAGLYLLQSYLIYYEMVAADLSVKAATNIYILIPFAGSLGQLCAGILVKYIKRYKWIVVSGYGVIVLGMGLSYKHINGHGQMPQLVVSQLILGIGEGIVMTTQFGVQASVSQSDMAAGTAMYTTAVGVGNAIGSAAAGGIWSSLLPRKLQANLPSDAISALGEIEGSVVVAMSYEWGTPIRDAINKSYTSVFRTMILAGLVLVAISLLCSLLLKDLNISEVDKSRDYKGVVIGKTGAVDTLKEKVHIGEDGHSAPSDP</sequence>
<proteinExistence type="predicted"/>
<feature type="transmembrane region" description="Helical" evidence="5">
    <location>
        <begin position="373"/>
        <end position="395"/>
    </location>
</feature>
<protein>
    <recommendedName>
        <fullName evidence="6">Major facilitator superfamily (MFS) profile domain-containing protein</fullName>
    </recommendedName>
</protein>
<evidence type="ECO:0000256" key="4">
    <source>
        <dbReference type="ARBA" id="ARBA00023136"/>
    </source>
</evidence>
<feature type="transmembrane region" description="Helical" evidence="5">
    <location>
        <begin position="131"/>
        <end position="148"/>
    </location>
</feature>
<gene>
    <name evidence="7" type="ORF">TCE0_011r00768</name>
</gene>